<feature type="non-terminal residue" evidence="4">
    <location>
        <position position="1"/>
    </location>
</feature>
<feature type="domain" description="Glycosyl transferase family 1" evidence="3">
    <location>
        <begin position="61"/>
        <end position="226"/>
    </location>
</feature>
<dbReference type="EMBL" id="BARS01005378">
    <property type="protein sequence ID" value="GAF72471.1"/>
    <property type="molecule type" value="Genomic_DNA"/>
</dbReference>
<protein>
    <recommendedName>
        <fullName evidence="3">Glycosyl transferase family 1 domain-containing protein</fullName>
    </recommendedName>
</protein>
<dbReference type="GO" id="GO:0016757">
    <property type="term" value="F:glycosyltransferase activity"/>
    <property type="evidence" value="ECO:0007669"/>
    <property type="project" value="UniProtKB-KW"/>
</dbReference>
<dbReference type="InterPro" id="IPR001296">
    <property type="entry name" value="Glyco_trans_1"/>
</dbReference>
<organism evidence="4">
    <name type="scientific">marine sediment metagenome</name>
    <dbReference type="NCBI Taxonomy" id="412755"/>
    <lineage>
        <taxon>unclassified sequences</taxon>
        <taxon>metagenomes</taxon>
        <taxon>ecological metagenomes</taxon>
    </lineage>
</organism>
<dbReference type="PANTHER" id="PTHR12526">
    <property type="entry name" value="GLYCOSYLTRANSFERASE"/>
    <property type="match status" value="1"/>
</dbReference>
<evidence type="ECO:0000313" key="4">
    <source>
        <dbReference type="EMBL" id="GAF72471.1"/>
    </source>
</evidence>
<gene>
    <name evidence="4" type="ORF">S01H1_10540</name>
</gene>
<accession>X0SBG0</accession>
<comment type="caution">
    <text evidence="4">The sequence shown here is derived from an EMBL/GenBank/DDBJ whole genome shotgun (WGS) entry which is preliminary data.</text>
</comment>
<dbReference type="PANTHER" id="PTHR12526:SF640">
    <property type="entry name" value="COLANIC ACID BIOSYNTHESIS GLYCOSYLTRANSFERASE WCAL-RELATED"/>
    <property type="match status" value="1"/>
</dbReference>
<keyword evidence="1" id="KW-0328">Glycosyltransferase</keyword>
<dbReference type="Pfam" id="PF00534">
    <property type="entry name" value="Glycos_transf_1"/>
    <property type="match status" value="1"/>
</dbReference>
<dbReference type="SUPFAM" id="SSF53756">
    <property type="entry name" value="UDP-Glycosyltransferase/glycogen phosphorylase"/>
    <property type="match status" value="1"/>
</dbReference>
<name>X0SBG0_9ZZZZ</name>
<evidence type="ECO:0000256" key="1">
    <source>
        <dbReference type="ARBA" id="ARBA00022676"/>
    </source>
</evidence>
<sequence length="271" mass="29279">YVNDVIESNRQQYGEMFEQAAAIIAVSRDMEQQLIKLGAPAEKIVYNAYGVDMKLFANASPEEAPPRFVAVGRFVEKKSPHLTLLAFSKLLDAHPDARLTMIGDGPLFGLCRQLADALGISAKVEFTGFRDHEFVSRAMQKARAFVQHSVRSPNGDSEGTPVAVIEAQATGLPVVATAHAGIKDVVVDGKTGFLVKELDIDAMADSMLQVAEDPELAGQLGRCGRQRVLDHFSLEISLRRLARVIEKASNGALQATPDSDTAVGQCLSGWC</sequence>
<evidence type="ECO:0000256" key="2">
    <source>
        <dbReference type="ARBA" id="ARBA00022679"/>
    </source>
</evidence>
<dbReference type="Gene3D" id="3.40.50.2000">
    <property type="entry name" value="Glycogen Phosphorylase B"/>
    <property type="match status" value="2"/>
</dbReference>
<keyword evidence="2" id="KW-0808">Transferase</keyword>
<reference evidence="4" key="1">
    <citation type="journal article" date="2014" name="Front. Microbiol.">
        <title>High frequency of phylogenetically diverse reductive dehalogenase-homologous genes in deep subseafloor sedimentary metagenomes.</title>
        <authorList>
            <person name="Kawai M."/>
            <person name="Futagami T."/>
            <person name="Toyoda A."/>
            <person name="Takaki Y."/>
            <person name="Nishi S."/>
            <person name="Hori S."/>
            <person name="Arai W."/>
            <person name="Tsubouchi T."/>
            <person name="Morono Y."/>
            <person name="Uchiyama I."/>
            <person name="Ito T."/>
            <person name="Fujiyama A."/>
            <person name="Inagaki F."/>
            <person name="Takami H."/>
        </authorList>
    </citation>
    <scope>NUCLEOTIDE SEQUENCE</scope>
    <source>
        <strain evidence="4">Expedition CK06-06</strain>
    </source>
</reference>
<proteinExistence type="predicted"/>
<dbReference type="AlphaFoldDB" id="X0SBG0"/>
<evidence type="ECO:0000259" key="3">
    <source>
        <dbReference type="Pfam" id="PF00534"/>
    </source>
</evidence>